<keyword evidence="2" id="KW-0812">Transmembrane</keyword>
<name>A0ABU6TMA6_9FABA</name>
<evidence type="ECO:0000313" key="4">
    <source>
        <dbReference type="Proteomes" id="UP001341840"/>
    </source>
</evidence>
<dbReference type="EMBL" id="JASCZI010091123">
    <property type="protein sequence ID" value="MED6149068.1"/>
    <property type="molecule type" value="Genomic_DNA"/>
</dbReference>
<keyword evidence="2" id="KW-1133">Transmembrane helix</keyword>
<feature type="transmembrane region" description="Helical" evidence="2">
    <location>
        <begin position="47"/>
        <end position="70"/>
    </location>
</feature>
<comment type="caution">
    <text evidence="3">The sequence shown here is derived from an EMBL/GenBank/DDBJ whole genome shotgun (WGS) entry which is preliminary data.</text>
</comment>
<reference evidence="3 4" key="1">
    <citation type="journal article" date="2023" name="Plants (Basel)">
        <title>Bridging the Gap: Combining Genomics and Transcriptomics Approaches to Understand Stylosanthes scabra, an Orphan Legume from the Brazilian Caatinga.</title>
        <authorList>
            <person name="Ferreira-Neto J.R.C."/>
            <person name="da Silva M.D."/>
            <person name="Binneck E."/>
            <person name="de Melo N.F."/>
            <person name="da Silva R.H."/>
            <person name="de Melo A.L.T.M."/>
            <person name="Pandolfi V."/>
            <person name="Bustamante F.O."/>
            <person name="Brasileiro-Vidal A.C."/>
            <person name="Benko-Iseppon A.M."/>
        </authorList>
    </citation>
    <scope>NUCLEOTIDE SEQUENCE [LARGE SCALE GENOMIC DNA]</scope>
    <source>
        <tissue evidence="3">Leaves</tissue>
    </source>
</reference>
<evidence type="ECO:0000256" key="1">
    <source>
        <dbReference type="SAM" id="MobiDB-lite"/>
    </source>
</evidence>
<protein>
    <recommendedName>
        <fullName evidence="5">DUF1211 domain-containing protein</fullName>
    </recommendedName>
</protein>
<organism evidence="3 4">
    <name type="scientific">Stylosanthes scabra</name>
    <dbReference type="NCBI Taxonomy" id="79078"/>
    <lineage>
        <taxon>Eukaryota</taxon>
        <taxon>Viridiplantae</taxon>
        <taxon>Streptophyta</taxon>
        <taxon>Embryophyta</taxon>
        <taxon>Tracheophyta</taxon>
        <taxon>Spermatophyta</taxon>
        <taxon>Magnoliopsida</taxon>
        <taxon>eudicotyledons</taxon>
        <taxon>Gunneridae</taxon>
        <taxon>Pentapetalae</taxon>
        <taxon>rosids</taxon>
        <taxon>fabids</taxon>
        <taxon>Fabales</taxon>
        <taxon>Fabaceae</taxon>
        <taxon>Papilionoideae</taxon>
        <taxon>50 kb inversion clade</taxon>
        <taxon>dalbergioids sensu lato</taxon>
        <taxon>Dalbergieae</taxon>
        <taxon>Pterocarpus clade</taxon>
        <taxon>Stylosanthes</taxon>
    </lineage>
</organism>
<evidence type="ECO:0000313" key="3">
    <source>
        <dbReference type="EMBL" id="MED6149068.1"/>
    </source>
</evidence>
<sequence>MKALAGQGAAAVIVKRDKENKVREPERKKAEPWKDATRRGKGLHHHIASGFTIIDAVVTFVILSLSTSLIRANRVVPATCQRLSSATDSCGAGVVVMLQLWYRWWWWW</sequence>
<evidence type="ECO:0000256" key="2">
    <source>
        <dbReference type="SAM" id="Phobius"/>
    </source>
</evidence>
<accession>A0ABU6TMA6</accession>
<gene>
    <name evidence="3" type="ORF">PIB30_058977</name>
</gene>
<keyword evidence="4" id="KW-1185">Reference proteome</keyword>
<dbReference type="Proteomes" id="UP001341840">
    <property type="component" value="Unassembled WGS sequence"/>
</dbReference>
<keyword evidence="2" id="KW-0472">Membrane</keyword>
<feature type="transmembrane region" description="Helical" evidence="2">
    <location>
        <begin position="82"/>
        <end position="102"/>
    </location>
</feature>
<proteinExistence type="predicted"/>
<feature type="region of interest" description="Disordered" evidence="1">
    <location>
        <begin position="18"/>
        <end position="37"/>
    </location>
</feature>
<evidence type="ECO:0008006" key="5">
    <source>
        <dbReference type="Google" id="ProtNLM"/>
    </source>
</evidence>